<dbReference type="EC" id="2.3.1.22" evidence="1"/>
<proteinExistence type="predicted"/>
<sequence length="346" mass="38989">MMKPKPRDNSFKANFMRASAALIVPILIFGSPLLYLYILVSSWYGFSFCLLYAAYIYWDESHEEGGYSFEWFRNGSLFKWYADYHPAKIVKEADLDPTRNYIFGYHPHGLLAMGAYTNLALNATGFDSVFPGIKNRVLALRASFYIPFNREYYLRGGVACCSKRSINNILRMGPGHSCTLVVGGAAEVPLGGPGKATLVLKNRLGFVKMALENGADLVPVFGFGENHLVSLELPKPGTFSRKIQDFIKNNAGFYFPYYRGRLPFIEGFGLMFRQVPLVTVGKGHTFTNANIAVGKPIHVTKDINPSIEKIKELHDKYVKALVDLYDRNKYTYHPESSYPVPDLIIQ</sequence>
<evidence type="ECO:0000313" key="2">
    <source>
        <dbReference type="Proteomes" id="UP001165960"/>
    </source>
</evidence>
<organism evidence="1 2">
    <name type="scientific">Entomophthora muscae</name>
    <dbReference type="NCBI Taxonomy" id="34485"/>
    <lineage>
        <taxon>Eukaryota</taxon>
        <taxon>Fungi</taxon>
        <taxon>Fungi incertae sedis</taxon>
        <taxon>Zoopagomycota</taxon>
        <taxon>Entomophthoromycotina</taxon>
        <taxon>Entomophthoromycetes</taxon>
        <taxon>Entomophthorales</taxon>
        <taxon>Entomophthoraceae</taxon>
        <taxon>Entomophthora</taxon>
    </lineage>
</organism>
<name>A0ACC2SZ81_9FUNG</name>
<evidence type="ECO:0000313" key="1">
    <source>
        <dbReference type="EMBL" id="KAJ9067605.1"/>
    </source>
</evidence>
<protein>
    <submittedName>
        <fullName evidence="1">Diacylglycerol O-acyltransferase 1</fullName>
        <ecNumber evidence="1">2.3.1.22</ecNumber>
    </submittedName>
</protein>
<dbReference type="EMBL" id="QTSX02003951">
    <property type="protein sequence ID" value="KAJ9067605.1"/>
    <property type="molecule type" value="Genomic_DNA"/>
</dbReference>
<gene>
    <name evidence="1" type="primary">DGA1_42</name>
    <name evidence="1" type="ORF">DSO57_1037425</name>
</gene>
<dbReference type="Proteomes" id="UP001165960">
    <property type="component" value="Unassembled WGS sequence"/>
</dbReference>
<keyword evidence="2" id="KW-1185">Reference proteome</keyword>
<reference evidence="1" key="1">
    <citation type="submission" date="2022-04" db="EMBL/GenBank/DDBJ databases">
        <title>Genome of the entomopathogenic fungus Entomophthora muscae.</title>
        <authorList>
            <person name="Elya C."/>
            <person name="Lovett B.R."/>
            <person name="Lee E."/>
            <person name="Macias A.M."/>
            <person name="Hajek A.E."/>
            <person name="De Bivort B.L."/>
            <person name="Kasson M.T."/>
            <person name="De Fine Licht H.H."/>
            <person name="Stajich J.E."/>
        </authorList>
    </citation>
    <scope>NUCLEOTIDE SEQUENCE</scope>
    <source>
        <strain evidence="1">Berkeley</strain>
    </source>
</reference>
<keyword evidence="1" id="KW-0012">Acyltransferase</keyword>
<keyword evidence="1" id="KW-0808">Transferase</keyword>
<accession>A0ACC2SZ81</accession>
<comment type="caution">
    <text evidence="1">The sequence shown here is derived from an EMBL/GenBank/DDBJ whole genome shotgun (WGS) entry which is preliminary data.</text>
</comment>